<dbReference type="EMBL" id="JASCZI010213369">
    <property type="protein sequence ID" value="MED6201201.1"/>
    <property type="molecule type" value="Genomic_DNA"/>
</dbReference>
<keyword evidence="4" id="KW-1185">Reference proteome</keyword>
<protein>
    <recommendedName>
        <fullName evidence="2">VQ domain-containing protein</fullName>
    </recommendedName>
</protein>
<evidence type="ECO:0000259" key="2">
    <source>
        <dbReference type="Pfam" id="PF05678"/>
    </source>
</evidence>
<organism evidence="3 4">
    <name type="scientific">Stylosanthes scabra</name>
    <dbReference type="NCBI Taxonomy" id="79078"/>
    <lineage>
        <taxon>Eukaryota</taxon>
        <taxon>Viridiplantae</taxon>
        <taxon>Streptophyta</taxon>
        <taxon>Embryophyta</taxon>
        <taxon>Tracheophyta</taxon>
        <taxon>Spermatophyta</taxon>
        <taxon>Magnoliopsida</taxon>
        <taxon>eudicotyledons</taxon>
        <taxon>Gunneridae</taxon>
        <taxon>Pentapetalae</taxon>
        <taxon>rosids</taxon>
        <taxon>fabids</taxon>
        <taxon>Fabales</taxon>
        <taxon>Fabaceae</taxon>
        <taxon>Papilionoideae</taxon>
        <taxon>50 kb inversion clade</taxon>
        <taxon>dalbergioids sensu lato</taxon>
        <taxon>Dalbergieae</taxon>
        <taxon>Pterocarpus clade</taxon>
        <taxon>Stylosanthes</taxon>
    </lineage>
</organism>
<dbReference type="Pfam" id="PF05678">
    <property type="entry name" value="VQ"/>
    <property type="match status" value="1"/>
</dbReference>
<name>A0ABU6XUL1_9FABA</name>
<sequence length="252" mass="27382">ASASASANATTDHNQWKQFYDQHQTHQIVAPQTEGLLFSCDSTTVMTVAATATTTTMAAAASSSESILSPKGSVGKPIRRRSRASKKTPTTLLNANTTNFRALVQQFTGCPNSSSSIMSLVGVHNKGPITLNFQQGSSSSARRTIIPSSFVVGGGSGRGYYNDDHNQVQQQLAATTNHNDNTLLPWQKQQDHQLQGQESGYSFDEHVMNSYNDNNCMGVSSDDHDLMMIMDNDFSLHDLTVNSNAFPNHDTY</sequence>
<comment type="caution">
    <text evidence="3">The sequence shown here is derived from an EMBL/GenBank/DDBJ whole genome shotgun (WGS) entry which is preliminary data.</text>
</comment>
<feature type="non-terminal residue" evidence="3">
    <location>
        <position position="1"/>
    </location>
</feature>
<gene>
    <name evidence="3" type="ORF">PIB30_092600</name>
</gene>
<evidence type="ECO:0000256" key="1">
    <source>
        <dbReference type="SAM" id="MobiDB-lite"/>
    </source>
</evidence>
<feature type="compositionally biased region" description="Basic residues" evidence="1">
    <location>
        <begin position="77"/>
        <end position="86"/>
    </location>
</feature>
<dbReference type="PANTHER" id="PTHR33179">
    <property type="entry name" value="VQ MOTIF-CONTAINING PROTEIN"/>
    <property type="match status" value="1"/>
</dbReference>
<dbReference type="InterPro" id="IPR008889">
    <property type="entry name" value="VQ"/>
</dbReference>
<accession>A0ABU6XUL1</accession>
<feature type="region of interest" description="Disordered" evidence="1">
    <location>
        <begin position="68"/>
        <end position="89"/>
    </location>
</feature>
<evidence type="ECO:0000313" key="3">
    <source>
        <dbReference type="EMBL" id="MED6201201.1"/>
    </source>
</evidence>
<reference evidence="3 4" key="1">
    <citation type="journal article" date="2023" name="Plants (Basel)">
        <title>Bridging the Gap: Combining Genomics and Transcriptomics Approaches to Understand Stylosanthes scabra, an Orphan Legume from the Brazilian Caatinga.</title>
        <authorList>
            <person name="Ferreira-Neto J.R.C."/>
            <person name="da Silva M.D."/>
            <person name="Binneck E."/>
            <person name="de Melo N.F."/>
            <person name="da Silva R.H."/>
            <person name="de Melo A.L.T.M."/>
            <person name="Pandolfi V."/>
            <person name="Bustamante F.O."/>
            <person name="Brasileiro-Vidal A.C."/>
            <person name="Benko-Iseppon A.M."/>
        </authorList>
    </citation>
    <scope>NUCLEOTIDE SEQUENCE [LARGE SCALE GENOMIC DNA]</scope>
    <source>
        <tissue evidence="3">Leaves</tissue>
    </source>
</reference>
<dbReference type="Proteomes" id="UP001341840">
    <property type="component" value="Unassembled WGS sequence"/>
</dbReference>
<evidence type="ECO:0000313" key="4">
    <source>
        <dbReference type="Proteomes" id="UP001341840"/>
    </source>
</evidence>
<dbReference type="InterPro" id="IPR039609">
    <property type="entry name" value="VQ_15/22"/>
</dbReference>
<feature type="domain" description="VQ" evidence="2">
    <location>
        <begin position="89"/>
        <end position="111"/>
    </location>
</feature>
<proteinExistence type="predicted"/>
<dbReference type="PANTHER" id="PTHR33179:SF29">
    <property type="entry name" value="OS06G0666400 PROTEIN"/>
    <property type="match status" value="1"/>
</dbReference>